<dbReference type="RefSeq" id="XP_013347058.1">
    <property type="nucleotide sequence ID" value="XM_013491604.1"/>
</dbReference>
<dbReference type="EMBL" id="KL584752">
    <property type="protein sequence ID" value="KEQ98351.1"/>
    <property type="molecule type" value="Genomic_DNA"/>
</dbReference>
<name>A0A074ZIG9_AURSE</name>
<dbReference type="InParanoid" id="A0A074ZIG9"/>
<gene>
    <name evidence="1" type="ORF">AUEXF2481DRAFT_481394</name>
</gene>
<reference evidence="1 2" key="1">
    <citation type="journal article" date="2014" name="BMC Genomics">
        <title>Genome sequencing of four Aureobasidium pullulans varieties: biotechnological potential, stress tolerance, and description of new species.</title>
        <authorList>
            <person name="Gostin Ar C."/>
            <person name="Ohm R.A."/>
            <person name="Kogej T."/>
            <person name="Sonjak S."/>
            <person name="Turk M."/>
            <person name="Zajc J."/>
            <person name="Zalar P."/>
            <person name="Grube M."/>
            <person name="Sun H."/>
            <person name="Han J."/>
            <person name="Sharma A."/>
            <person name="Chiniquy J."/>
            <person name="Ngan C.Y."/>
            <person name="Lipzen A."/>
            <person name="Barry K."/>
            <person name="Grigoriev I.V."/>
            <person name="Gunde-Cimerman N."/>
        </authorList>
    </citation>
    <scope>NUCLEOTIDE SEQUENCE [LARGE SCALE GENOMIC DNA]</scope>
    <source>
        <strain evidence="1 2">EXF-2481</strain>
    </source>
</reference>
<dbReference type="GeneID" id="25368441"/>
<keyword evidence="2" id="KW-1185">Reference proteome</keyword>
<organism evidence="1 2">
    <name type="scientific">Aureobasidium subglaciale (strain EXF-2481)</name>
    <name type="common">Aureobasidium pullulans var. subglaciale</name>
    <dbReference type="NCBI Taxonomy" id="1043005"/>
    <lineage>
        <taxon>Eukaryota</taxon>
        <taxon>Fungi</taxon>
        <taxon>Dikarya</taxon>
        <taxon>Ascomycota</taxon>
        <taxon>Pezizomycotina</taxon>
        <taxon>Dothideomycetes</taxon>
        <taxon>Dothideomycetidae</taxon>
        <taxon>Dothideales</taxon>
        <taxon>Saccotheciaceae</taxon>
        <taxon>Aureobasidium</taxon>
    </lineage>
</organism>
<dbReference type="AlphaFoldDB" id="A0A074ZIG9"/>
<dbReference type="Proteomes" id="UP000030641">
    <property type="component" value="Unassembled WGS sequence"/>
</dbReference>
<dbReference type="HOGENOM" id="CLU_2276942_0_0_1"/>
<evidence type="ECO:0000313" key="1">
    <source>
        <dbReference type="EMBL" id="KEQ98351.1"/>
    </source>
</evidence>
<sequence>MLIIPSCQSPQDVSISRMEPPADPRRGVALEMSLHALAIFLVCLLACQHERMCEYGREFAVEDIVVDHVSDFYGDLGEQEARLLVGLVSSVHPQNANHRWER</sequence>
<evidence type="ECO:0000313" key="2">
    <source>
        <dbReference type="Proteomes" id="UP000030641"/>
    </source>
</evidence>
<proteinExistence type="predicted"/>
<accession>A0A074ZIG9</accession>
<protein>
    <submittedName>
        <fullName evidence="1">Uncharacterized protein</fullName>
    </submittedName>
</protein>